<evidence type="ECO:0000256" key="3">
    <source>
        <dbReference type="PROSITE-ProRule" id="PRU00169"/>
    </source>
</evidence>
<keyword evidence="7" id="KW-0378">Hydrolase</keyword>
<dbReference type="Gene3D" id="3.30.450.40">
    <property type="match status" value="1"/>
</dbReference>
<keyword evidence="3" id="KW-0597">Phosphoprotein</keyword>
<dbReference type="PROSITE" id="PS50110">
    <property type="entry name" value="RESPONSE_REGULATORY"/>
    <property type="match status" value="1"/>
</dbReference>
<dbReference type="Gene3D" id="1.10.3210.10">
    <property type="entry name" value="Hypothetical protein af1432"/>
    <property type="match status" value="1"/>
</dbReference>
<feature type="coiled-coil region" evidence="4">
    <location>
        <begin position="285"/>
        <end position="312"/>
    </location>
</feature>
<dbReference type="SUPFAM" id="SSF109604">
    <property type="entry name" value="HD-domain/PDEase-like"/>
    <property type="match status" value="1"/>
</dbReference>
<reference evidence="8" key="1">
    <citation type="submission" date="2015-07" db="EMBL/GenBank/DDBJ databases">
        <title>Near-Complete Genome Sequence of the Cellulolytic Bacterium Bacteroides (Pseudobacteroides) cellulosolvens ATCC 35603.</title>
        <authorList>
            <person name="Dassa B."/>
            <person name="Utturkar S.M."/>
            <person name="Klingeman D.M."/>
            <person name="Hurt R.A."/>
            <person name="Keller M."/>
            <person name="Xu J."/>
            <person name="Reddy Y.H.K."/>
            <person name="Borovok I."/>
            <person name="Grinberg I.R."/>
            <person name="Lamed R."/>
            <person name="Zhivin O."/>
            <person name="Bayer E.A."/>
            <person name="Brown S.D."/>
        </authorList>
    </citation>
    <scope>NUCLEOTIDE SEQUENCE [LARGE SCALE GENOMIC DNA]</scope>
    <source>
        <strain evidence="8">DSM 2933</strain>
    </source>
</reference>
<dbReference type="InterPro" id="IPR011006">
    <property type="entry name" value="CheY-like_superfamily"/>
</dbReference>
<evidence type="ECO:0000256" key="4">
    <source>
        <dbReference type="SAM" id="Coils"/>
    </source>
</evidence>
<gene>
    <name evidence="7" type="ORF">Bccel_0318</name>
</gene>
<sequence length="503" mass="56895">MRKKAGVVSNGYRIMIVDDEIGIVDSLSIVLKKAGYDTVGFTDPHEAVETLSNGVFDILILDFLMNTIHGDEIVRRIREFNSDIYIIILTGHKDLAPPVETLRALDIQGYCEKNDRFDQLILLVESAVKSIEQRTTIFRFKEGLNKILDAVPRIYSLKPIGDILEDVLREIMNFIDSTDGFILIDDIINDNNGHKTLFKGLGNYLGSIEEFTTKLSPQLMESVGQARMDKKVISLPNGIILPLVKEYHNIMGVIYIESSNYHERIKLLEIFVSQAAAALNNALLHSIINNKNEELIKTYDELKERYMDTIEVLRLAVDAKDVYTRGHSERVGYYARKIGELFNLSEDELEILNVGGVFHDIGKIGTTDDILLKTDKLDTREYEEIKKHPLKGAHILSAVSMFKDVVPLVKHHHERIDGKGYPSGLKGEEIPFFARILSVADAFDAMTSDRLYRHKLGISEARKQLIDGAGIQFDANVVKAFVGLIDSGFDRMKEELEFSFMEI</sequence>
<dbReference type="OrthoDB" id="9798833at2"/>
<dbReference type="GO" id="GO:0000160">
    <property type="term" value="P:phosphorelay signal transduction system"/>
    <property type="evidence" value="ECO:0007669"/>
    <property type="project" value="InterPro"/>
</dbReference>
<feature type="modified residue" description="4-aspartylphosphate" evidence="3">
    <location>
        <position position="62"/>
    </location>
</feature>
<dbReference type="Pfam" id="PF11849">
    <property type="entry name" value="DUF3369"/>
    <property type="match status" value="1"/>
</dbReference>
<accession>A0A0L6JGS1</accession>
<feature type="domain" description="HD-GYP" evidence="6">
    <location>
        <begin position="302"/>
        <end position="497"/>
    </location>
</feature>
<dbReference type="CDD" id="cd00077">
    <property type="entry name" value="HDc"/>
    <property type="match status" value="1"/>
</dbReference>
<evidence type="ECO:0000259" key="6">
    <source>
        <dbReference type="PROSITE" id="PS51832"/>
    </source>
</evidence>
<evidence type="ECO:0000259" key="5">
    <source>
        <dbReference type="PROSITE" id="PS50110"/>
    </source>
</evidence>
<evidence type="ECO:0000256" key="2">
    <source>
        <dbReference type="ARBA" id="ARBA00024867"/>
    </source>
</evidence>
<keyword evidence="8" id="KW-1185">Reference proteome</keyword>
<dbReference type="Pfam" id="PF13487">
    <property type="entry name" value="HD_5"/>
    <property type="match status" value="1"/>
</dbReference>
<comment type="function">
    <text evidence="2">May play the central regulatory role in sporulation. It may be an element of the effector pathway responsible for the activation of sporulation genes in response to nutritional stress. Spo0A may act in concert with spo0H (a sigma factor) to control the expression of some genes that are critical to the sporulation process.</text>
</comment>
<evidence type="ECO:0000313" key="7">
    <source>
        <dbReference type="EMBL" id="KNY25061.1"/>
    </source>
</evidence>
<dbReference type="SUPFAM" id="SSF52172">
    <property type="entry name" value="CheY-like"/>
    <property type="match status" value="1"/>
</dbReference>
<dbReference type="SUPFAM" id="SSF55781">
    <property type="entry name" value="GAF domain-like"/>
    <property type="match status" value="1"/>
</dbReference>
<dbReference type="Gene3D" id="3.40.50.2300">
    <property type="match status" value="1"/>
</dbReference>
<dbReference type="PANTHER" id="PTHR45228">
    <property type="entry name" value="CYCLIC DI-GMP PHOSPHODIESTERASE TM_0186-RELATED"/>
    <property type="match status" value="1"/>
</dbReference>
<dbReference type="CDD" id="cd00156">
    <property type="entry name" value="REC"/>
    <property type="match status" value="1"/>
</dbReference>
<dbReference type="Proteomes" id="UP000036923">
    <property type="component" value="Unassembled WGS sequence"/>
</dbReference>
<evidence type="ECO:0000256" key="1">
    <source>
        <dbReference type="ARBA" id="ARBA00018672"/>
    </source>
</evidence>
<dbReference type="InterPro" id="IPR021800">
    <property type="entry name" value="DUF3369"/>
</dbReference>
<dbReference type="SMART" id="SM00471">
    <property type="entry name" value="HDc"/>
    <property type="match status" value="1"/>
</dbReference>
<dbReference type="InterPro" id="IPR003607">
    <property type="entry name" value="HD/PDEase_dom"/>
</dbReference>
<name>A0A0L6JGS1_9FIRM</name>
<dbReference type="InterPro" id="IPR001789">
    <property type="entry name" value="Sig_transdc_resp-reg_receiver"/>
</dbReference>
<organism evidence="7 8">
    <name type="scientific">Pseudobacteroides cellulosolvens ATCC 35603 = DSM 2933</name>
    <dbReference type="NCBI Taxonomy" id="398512"/>
    <lineage>
        <taxon>Bacteria</taxon>
        <taxon>Bacillati</taxon>
        <taxon>Bacillota</taxon>
        <taxon>Clostridia</taxon>
        <taxon>Eubacteriales</taxon>
        <taxon>Oscillospiraceae</taxon>
        <taxon>Pseudobacteroides</taxon>
    </lineage>
</organism>
<dbReference type="AlphaFoldDB" id="A0A0L6JGS1"/>
<comment type="caution">
    <text evidence="7">The sequence shown here is derived from an EMBL/GenBank/DDBJ whole genome shotgun (WGS) entry which is preliminary data.</text>
</comment>
<dbReference type="PROSITE" id="PS51832">
    <property type="entry name" value="HD_GYP"/>
    <property type="match status" value="1"/>
</dbReference>
<feature type="domain" description="Response regulatory" evidence="5">
    <location>
        <begin position="13"/>
        <end position="128"/>
    </location>
</feature>
<dbReference type="EMBL" id="LGTC01000001">
    <property type="protein sequence ID" value="KNY25061.1"/>
    <property type="molecule type" value="Genomic_DNA"/>
</dbReference>
<dbReference type="PANTHER" id="PTHR45228:SF4">
    <property type="entry name" value="LIPOPROTEIN"/>
    <property type="match status" value="1"/>
</dbReference>
<dbReference type="InterPro" id="IPR052020">
    <property type="entry name" value="Cyclic_di-GMP/3'3'-cGAMP_PDE"/>
</dbReference>
<dbReference type="GO" id="GO:0016787">
    <property type="term" value="F:hydrolase activity"/>
    <property type="evidence" value="ECO:0007669"/>
    <property type="project" value="UniProtKB-KW"/>
</dbReference>
<proteinExistence type="predicted"/>
<dbReference type="PATRIC" id="fig|398512.5.peg.336"/>
<evidence type="ECO:0000313" key="8">
    <source>
        <dbReference type="Proteomes" id="UP000036923"/>
    </source>
</evidence>
<keyword evidence="4" id="KW-0175">Coiled coil</keyword>
<dbReference type="InterPro" id="IPR037522">
    <property type="entry name" value="HD_GYP_dom"/>
</dbReference>
<dbReference type="Pfam" id="PF00072">
    <property type="entry name" value="Response_reg"/>
    <property type="match status" value="1"/>
</dbReference>
<dbReference type="eggNOG" id="COG0784">
    <property type="taxonomic scope" value="Bacteria"/>
</dbReference>
<dbReference type="SMART" id="SM00448">
    <property type="entry name" value="REC"/>
    <property type="match status" value="1"/>
</dbReference>
<dbReference type="STRING" id="398512.Bccel_0318"/>
<dbReference type="eggNOG" id="COG2206">
    <property type="taxonomic scope" value="Bacteria"/>
</dbReference>
<dbReference type="InterPro" id="IPR029016">
    <property type="entry name" value="GAF-like_dom_sf"/>
</dbReference>
<dbReference type="RefSeq" id="WP_036946207.1">
    <property type="nucleotide sequence ID" value="NZ_KN050763.1"/>
</dbReference>
<protein>
    <recommendedName>
        <fullName evidence="1">Stage 0 sporulation protein A homolog</fullName>
    </recommendedName>
</protein>